<proteinExistence type="predicted"/>
<dbReference type="KEGG" id="oni:Osc7112_2428"/>
<dbReference type="AlphaFoldDB" id="K9VFY5"/>
<organism evidence="1 2">
    <name type="scientific">Phormidium nigroviride PCC 7112</name>
    <dbReference type="NCBI Taxonomy" id="179408"/>
    <lineage>
        <taxon>Bacteria</taxon>
        <taxon>Bacillati</taxon>
        <taxon>Cyanobacteriota</taxon>
        <taxon>Cyanophyceae</taxon>
        <taxon>Oscillatoriophycideae</taxon>
        <taxon>Oscillatoriales</taxon>
        <taxon>Oscillatoriaceae</taxon>
        <taxon>Phormidium</taxon>
    </lineage>
</organism>
<keyword evidence="2" id="KW-1185">Reference proteome</keyword>
<sequence>MNRRAIVNPVICFDIETFLIETRIVFEGASEFCFCSAVARSRVISNPVPSELYIIIDSAVPARNRLRQRGQHYIIPMLSETI</sequence>
<name>K9VFY5_9CYAN</name>
<dbReference type="EMBL" id="CP003614">
    <property type="protein sequence ID" value="AFZ06866.1"/>
    <property type="molecule type" value="Genomic_DNA"/>
</dbReference>
<evidence type="ECO:0000313" key="1">
    <source>
        <dbReference type="EMBL" id="AFZ06866.1"/>
    </source>
</evidence>
<accession>K9VFY5</accession>
<protein>
    <submittedName>
        <fullName evidence="1">Uncharacterized protein</fullName>
    </submittedName>
</protein>
<evidence type="ECO:0000313" key="2">
    <source>
        <dbReference type="Proteomes" id="UP000010478"/>
    </source>
</evidence>
<reference evidence="1 2" key="1">
    <citation type="submission" date="2012-05" db="EMBL/GenBank/DDBJ databases">
        <title>Finished chromosome of genome of Oscillatoria sp. PCC 7112.</title>
        <authorList>
            <consortium name="US DOE Joint Genome Institute"/>
            <person name="Gugger M."/>
            <person name="Coursin T."/>
            <person name="Rippka R."/>
            <person name="Tandeau De Marsac N."/>
            <person name="Huntemann M."/>
            <person name="Wei C.-L."/>
            <person name="Han J."/>
            <person name="Detter J.C."/>
            <person name="Han C."/>
            <person name="Tapia R."/>
            <person name="Davenport K."/>
            <person name="Daligault H."/>
            <person name="Erkkila T."/>
            <person name="Gu W."/>
            <person name="Munk A.C.C."/>
            <person name="Teshima H."/>
            <person name="Xu Y."/>
            <person name="Chain P."/>
            <person name="Chen A."/>
            <person name="Krypides N."/>
            <person name="Mavromatis K."/>
            <person name="Markowitz V."/>
            <person name="Szeto E."/>
            <person name="Ivanova N."/>
            <person name="Mikhailova N."/>
            <person name="Ovchinnikova G."/>
            <person name="Pagani I."/>
            <person name="Pati A."/>
            <person name="Goodwin L."/>
            <person name="Peters L."/>
            <person name="Pitluck S."/>
            <person name="Woyke T."/>
            <person name="Kerfeld C."/>
        </authorList>
    </citation>
    <scope>NUCLEOTIDE SEQUENCE [LARGE SCALE GENOMIC DNA]</scope>
    <source>
        <strain evidence="1 2">PCC 7112</strain>
    </source>
</reference>
<gene>
    <name evidence="1" type="ORF">Osc7112_2428</name>
</gene>
<dbReference type="Proteomes" id="UP000010478">
    <property type="component" value="Chromosome"/>
</dbReference>
<dbReference type="HOGENOM" id="CLU_2555024_0_0_3"/>